<dbReference type="Gene3D" id="3.40.605.10">
    <property type="entry name" value="Aldehyde Dehydrogenase, Chain A, domain 1"/>
    <property type="match status" value="1"/>
</dbReference>
<dbReference type="PROSITE" id="PS00687">
    <property type="entry name" value="ALDEHYDE_DEHYDR_GLU"/>
    <property type="match status" value="1"/>
</dbReference>
<dbReference type="GO" id="GO:0005737">
    <property type="term" value="C:cytoplasm"/>
    <property type="evidence" value="ECO:0007669"/>
    <property type="project" value="TreeGrafter"/>
</dbReference>
<dbReference type="STRING" id="1285928.SAMN04487894_110117"/>
<dbReference type="PIRSF" id="PIRSF036492">
    <property type="entry name" value="ALDH"/>
    <property type="match status" value="1"/>
</dbReference>
<dbReference type="GO" id="GO:0006081">
    <property type="term" value="P:aldehyde metabolic process"/>
    <property type="evidence" value="ECO:0007669"/>
    <property type="project" value="InterPro"/>
</dbReference>
<dbReference type="InterPro" id="IPR029510">
    <property type="entry name" value="Ald_DH_CS_GLU"/>
</dbReference>
<dbReference type="CDD" id="cd07136">
    <property type="entry name" value="ALDH_YwdH-P39616"/>
    <property type="match status" value="1"/>
</dbReference>
<evidence type="ECO:0000256" key="7">
    <source>
        <dbReference type="RuleBase" id="RU003345"/>
    </source>
</evidence>
<dbReference type="AlphaFoldDB" id="A0A1G6VST5"/>
<keyword evidence="3" id="KW-0520">NAD</keyword>
<evidence type="ECO:0000256" key="1">
    <source>
        <dbReference type="ARBA" id="ARBA00009986"/>
    </source>
</evidence>
<dbReference type="PANTHER" id="PTHR43570:SF16">
    <property type="entry name" value="ALDEHYDE DEHYDROGENASE TYPE III, ISOFORM Q"/>
    <property type="match status" value="1"/>
</dbReference>
<keyword evidence="2 4" id="KW-0560">Oxidoreductase</keyword>
<gene>
    <name evidence="9" type="ORF">SAMN04487894_110117</name>
</gene>
<dbReference type="InterPro" id="IPR012394">
    <property type="entry name" value="Aldehyde_DH_NAD(P)"/>
</dbReference>
<dbReference type="InterPro" id="IPR016162">
    <property type="entry name" value="Ald_DH_N"/>
</dbReference>
<dbReference type="SUPFAM" id="SSF53720">
    <property type="entry name" value="ALDH-like"/>
    <property type="match status" value="1"/>
</dbReference>
<evidence type="ECO:0000313" key="10">
    <source>
        <dbReference type="Proteomes" id="UP000198757"/>
    </source>
</evidence>
<dbReference type="OrthoDB" id="629320at2"/>
<evidence type="ECO:0000256" key="3">
    <source>
        <dbReference type="ARBA" id="ARBA00023027"/>
    </source>
</evidence>
<dbReference type="GO" id="GO:0004029">
    <property type="term" value="F:aldehyde dehydrogenase (NAD+) activity"/>
    <property type="evidence" value="ECO:0007669"/>
    <property type="project" value="TreeGrafter"/>
</dbReference>
<dbReference type="InterPro" id="IPR015590">
    <property type="entry name" value="Aldehyde_DH_dom"/>
</dbReference>
<dbReference type="Gene3D" id="3.40.309.10">
    <property type="entry name" value="Aldehyde Dehydrogenase, Chain A, domain 2"/>
    <property type="match status" value="1"/>
</dbReference>
<dbReference type="PANTHER" id="PTHR43570">
    <property type="entry name" value="ALDEHYDE DEHYDROGENASE"/>
    <property type="match status" value="1"/>
</dbReference>
<feature type="domain" description="Aldehyde dehydrogenase" evidence="8">
    <location>
        <begin position="23"/>
        <end position="428"/>
    </location>
</feature>
<comment type="similarity">
    <text evidence="1 4 7">Belongs to the aldehyde dehydrogenase family.</text>
</comment>
<evidence type="ECO:0000259" key="8">
    <source>
        <dbReference type="Pfam" id="PF00171"/>
    </source>
</evidence>
<dbReference type="InterPro" id="IPR016161">
    <property type="entry name" value="Ald_DH/histidinol_DH"/>
</dbReference>
<protein>
    <recommendedName>
        <fullName evidence="4">Aldehyde dehydrogenase</fullName>
    </recommendedName>
</protein>
<evidence type="ECO:0000256" key="6">
    <source>
        <dbReference type="PROSITE-ProRule" id="PRU10007"/>
    </source>
</evidence>
<evidence type="ECO:0000256" key="4">
    <source>
        <dbReference type="PIRNR" id="PIRNR036492"/>
    </source>
</evidence>
<sequence>MAGLINHLNAIRSFFNTGGTRPSDFRKQQLLRLKESILKYEEALSNALFSDLHKSKEEVWITETGMVLSEINACIKSLDEWMAPQPVPTNFVNIPGKSYLLPEPLGVVLIIAPWNYPFQLLFMPLIGAIAAGNCVVLKPSELTPATEKIMGQIIAETFAPNYILYAPGEGAVLIPELMDAFRYDHVFYTGSTAVGRIIYQKAAAQLTPATLELGGKSPCIITRNASLKVAAKRIVNIKFSNAGQMCITPDYLLVHHSVKEALIRQLKATILKFYGEHPITSYDYGRIVNKKHFNRLRNLMEGQTILHGGEHNEEQLFIAPTLLDAPSMEAPVMKEEIFGPLLPVIGYGSDEEALARIRQNENPLALYVFTSDKKEADHWLQQVPFGGGCVNTAAMHYLNKNLPFGGRGNSGIGRYHGRFSFETFSHIKGILKAQTWPDIPLAYPTLKGKLKTLKKVI</sequence>
<dbReference type="FunFam" id="3.40.605.10:FF:000004">
    <property type="entry name" value="Aldehyde dehydrogenase"/>
    <property type="match status" value="1"/>
</dbReference>
<evidence type="ECO:0000256" key="5">
    <source>
        <dbReference type="PIRSR" id="PIRSR036492-1"/>
    </source>
</evidence>
<organism evidence="9 10">
    <name type="scientific">Niabella drilacis (strain DSM 25811 / CCM 8410 / CCUG 62505 / LMG 26954 / E90)</name>
    <dbReference type="NCBI Taxonomy" id="1285928"/>
    <lineage>
        <taxon>Bacteria</taxon>
        <taxon>Pseudomonadati</taxon>
        <taxon>Bacteroidota</taxon>
        <taxon>Chitinophagia</taxon>
        <taxon>Chitinophagales</taxon>
        <taxon>Chitinophagaceae</taxon>
        <taxon>Niabella</taxon>
    </lineage>
</organism>
<evidence type="ECO:0000313" key="9">
    <source>
        <dbReference type="EMBL" id="SDD55886.1"/>
    </source>
</evidence>
<dbReference type="FunFam" id="3.40.309.10:FF:000003">
    <property type="entry name" value="Aldehyde dehydrogenase"/>
    <property type="match status" value="1"/>
</dbReference>
<proteinExistence type="inferred from homology"/>
<dbReference type="InterPro" id="IPR016163">
    <property type="entry name" value="Ald_DH_C"/>
</dbReference>
<reference evidence="10" key="1">
    <citation type="submission" date="2016-10" db="EMBL/GenBank/DDBJ databases">
        <authorList>
            <person name="Varghese N."/>
            <person name="Submissions S."/>
        </authorList>
    </citation>
    <scope>NUCLEOTIDE SEQUENCE [LARGE SCALE GENOMIC DNA]</scope>
    <source>
        <strain evidence="10">DSM 25811 / CCM 8410 / LMG 26954 / E90</strain>
    </source>
</reference>
<dbReference type="EMBL" id="FMZO01000010">
    <property type="protein sequence ID" value="SDD55886.1"/>
    <property type="molecule type" value="Genomic_DNA"/>
</dbReference>
<feature type="active site" evidence="5 6">
    <location>
        <position position="212"/>
    </location>
</feature>
<accession>A0A1G6VST5</accession>
<evidence type="ECO:0000256" key="2">
    <source>
        <dbReference type="ARBA" id="ARBA00023002"/>
    </source>
</evidence>
<feature type="active site" evidence="5">
    <location>
        <position position="246"/>
    </location>
</feature>
<name>A0A1G6VST5_NIADE</name>
<keyword evidence="10" id="KW-1185">Reference proteome</keyword>
<dbReference type="Pfam" id="PF00171">
    <property type="entry name" value="Aldedh"/>
    <property type="match status" value="1"/>
</dbReference>
<dbReference type="Proteomes" id="UP000198757">
    <property type="component" value="Unassembled WGS sequence"/>
</dbReference>
<dbReference type="RefSeq" id="WP_090391471.1">
    <property type="nucleotide sequence ID" value="NZ_FMZO01000010.1"/>
</dbReference>